<dbReference type="SUPFAM" id="SSF53448">
    <property type="entry name" value="Nucleotide-diphospho-sugar transferases"/>
    <property type="match status" value="1"/>
</dbReference>
<dbReference type="AlphaFoldDB" id="A0A197ZYB2"/>
<dbReference type="EMBL" id="LYPB01000091">
    <property type="protein sequence ID" value="OAS13985.1"/>
    <property type="molecule type" value="Genomic_DNA"/>
</dbReference>
<dbReference type="InterPro" id="IPR011831">
    <property type="entry name" value="ADP-Glc_PPase"/>
</dbReference>
<evidence type="ECO:0000256" key="1">
    <source>
        <dbReference type="ARBA" id="ARBA00010443"/>
    </source>
</evidence>
<dbReference type="Proteomes" id="UP000078454">
    <property type="component" value="Unassembled WGS sequence"/>
</dbReference>
<evidence type="ECO:0000256" key="2">
    <source>
        <dbReference type="ARBA" id="ARBA00023056"/>
    </source>
</evidence>
<dbReference type="InterPro" id="IPR011004">
    <property type="entry name" value="Trimer_LpxA-like_sf"/>
</dbReference>
<dbReference type="Gene3D" id="3.90.550.10">
    <property type="entry name" value="Spore Coat Polysaccharide Biosynthesis Protein SpsA, Chain A"/>
    <property type="match status" value="1"/>
</dbReference>
<keyword evidence="2" id="KW-0320">Glycogen biosynthesis</keyword>
<dbReference type="InterPro" id="IPR005835">
    <property type="entry name" value="NTP_transferase_dom"/>
</dbReference>
<keyword evidence="6" id="KW-1185">Reference proteome</keyword>
<proteinExistence type="inferred from homology"/>
<dbReference type="PANTHER" id="PTHR43523:SF6">
    <property type="entry name" value="GLYCOGEN BIOSYNTHESIS PROTEIN GLGD"/>
    <property type="match status" value="1"/>
</dbReference>
<feature type="domain" description="Nucleotidyl transferase" evidence="3">
    <location>
        <begin position="18"/>
        <end position="203"/>
    </location>
</feature>
<dbReference type="CDD" id="cd04651">
    <property type="entry name" value="LbH_G1P_AT_C"/>
    <property type="match status" value="1"/>
</dbReference>
<dbReference type="Pfam" id="PF24894">
    <property type="entry name" value="Hexapep_GlmU"/>
    <property type="match status" value="1"/>
</dbReference>
<comment type="caution">
    <text evidence="5">The sequence shown here is derived from an EMBL/GenBank/DDBJ whole genome shotgun (WGS) entry which is preliminary data.</text>
</comment>
<dbReference type="STRING" id="1850517.A8708_11455"/>
<dbReference type="PANTHER" id="PTHR43523">
    <property type="entry name" value="GLUCOSE-1-PHOSPHATE ADENYLYLTRANSFERASE-RELATED"/>
    <property type="match status" value="1"/>
</dbReference>
<dbReference type="NCBIfam" id="TIGR02092">
    <property type="entry name" value="glgD"/>
    <property type="match status" value="1"/>
</dbReference>
<comment type="similarity">
    <text evidence="1">Belongs to the bacterial/plant glucose-1-phosphate adenylyltransferase family.</text>
</comment>
<dbReference type="RefSeq" id="WP_068670192.1">
    <property type="nucleotide sequence ID" value="NZ_LYPB01000091.1"/>
</dbReference>
<dbReference type="GO" id="GO:0005978">
    <property type="term" value="P:glycogen biosynthetic process"/>
    <property type="evidence" value="ECO:0007669"/>
    <property type="project" value="UniProtKB-KW"/>
</dbReference>
<keyword evidence="5" id="KW-0808">Transferase</keyword>
<sequence>MKHVMGVINLVNEPDDLEELTYFRCPASVPFGGRYRLIDFALSNMVNSGIDNVAVFTQHKYRSLMDHLGSGKEWDLDRKRGGLFVLPSVLDEPTGISRGDLYQFYSHRDYFYRGKEEFVIISRSHMVCNLDLNDAVRYHEDMQADITVIYKQTDEEIHGKFRRMAVKESGQVTLMEDHTGRLRTNNISMEMYIMSKALLLDMVESCLAQGYDHLVRDGIMKNIDKLSVYGYKFEGHLGIVNSIQGYYKHSMQLLNPAIWRELFFQKNNLVYTKVKDEPPAKYMETAATKNTLIANGCQIEGKVENSILFRGVKIRKGAYVKNSIILQNCEIEENVIIENSILDKDVFISRGRVLTGDNKAPFIAAKTKVI</sequence>
<reference evidence="5 6" key="1">
    <citation type="submission" date="2016-05" db="EMBL/GenBank/DDBJ databases">
        <title>Paenibacillus sp. 1ZS3-15 nov., isolated from the rhizosphere soil.</title>
        <authorList>
            <person name="Zhang X.X."/>
            <person name="Zhang J."/>
        </authorList>
    </citation>
    <scope>NUCLEOTIDE SEQUENCE [LARGE SCALE GENOMIC DNA]</scope>
    <source>
        <strain evidence="5 6">1ZS3-15</strain>
    </source>
</reference>
<dbReference type="Gene3D" id="2.160.10.10">
    <property type="entry name" value="Hexapeptide repeat proteins"/>
    <property type="match status" value="1"/>
</dbReference>
<evidence type="ECO:0000313" key="6">
    <source>
        <dbReference type="Proteomes" id="UP000078454"/>
    </source>
</evidence>
<dbReference type="InterPro" id="IPR056818">
    <property type="entry name" value="GlmU/GlgC-like_hexapep"/>
</dbReference>
<protein>
    <submittedName>
        <fullName evidence="5">Glucose-1-phosphate adenylyltransferase subunit GlgD</fullName>
    </submittedName>
</protein>
<evidence type="ECO:0000259" key="3">
    <source>
        <dbReference type="Pfam" id="PF00483"/>
    </source>
</evidence>
<dbReference type="InterPro" id="IPR029044">
    <property type="entry name" value="Nucleotide-diphossugar_trans"/>
</dbReference>
<gene>
    <name evidence="5" type="ORF">A8708_11455</name>
</gene>
<accession>A0A197ZYB2</accession>
<organism evidence="5 6">
    <name type="scientific">Paenibacillus oryzisoli</name>
    <dbReference type="NCBI Taxonomy" id="1850517"/>
    <lineage>
        <taxon>Bacteria</taxon>
        <taxon>Bacillati</taxon>
        <taxon>Bacillota</taxon>
        <taxon>Bacilli</taxon>
        <taxon>Bacillales</taxon>
        <taxon>Paenibacillaceae</taxon>
        <taxon>Paenibacillus</taxon>
    </lineage>
</organism>
<dbReference type="InterPro" id="IPR011832">
    <property type="entry name" value="GlgDAde_trans"/>
</dbReference>
<dbReference type="OrthoDB" id="9801810at2"/>
<dbReference type="GO" id="GO:0008878">
    <property type="term" value="F:glucose-1-phosphate adenylyltransferase activity"/>
    <property type="evidence" value="ECO:0007669"/>
    <property type="project" value="InterPro"/>
</dbReference>
<evidence type="ECO:0000313" key="5">
    <source>
        <dbReference type="EMBL" id="OAS13985.1"/>
    </source>
</evidence>
<keyword evidence="5" id="KW-0548">Nucleotidyltransferase</keyword>
<name>A0A197ZYB2_9BACL</name>
<evidence type="ECO:0000259" key="4">
    <source>
        <dbReference type="Pfam" id="PF24894"/>
    </source>
</evidence>
<dbReference type="CDD" id="cd02508">
    <property type="entry name" value="ADP_Glucose_PP"/>
    <property type="match status" value="1"/>
</dbReference>
<feature type="domain" description="Glucose-1-phosphate adenylyltransferase/Bifunctional protein GlmU-like C-terminal hexapeptide" evidence="4">
    <location>
        <begin position="278"/>
        <end position="357"/>
    </location>
</feature>
<dbReference type="Pfam" id="PF00483">
    <property type="entry name" value="NTP_transferase"/>
    <property type="match status" value="1"/>
</dbReference>
<dbReference type="SUPFAM" id="SSF51161">
    <property type="entry name" value="Trimeric LpxA-like enzymes"/>
    <property type="match status" value="1"/>
</dbReference>